<sequence length="897" mass="103409">MIMNKNTRYITNRLKLREPQAESLELFEQLCDRLELKKDINLEIEAAKVHYLCPTFKSFERDFPSICFALATGVGKTRLMGAFIAYLYYEKGIKNFFVMAPNLTIYNKLIKDFGDINNPKYVFRGLDAFVTPPRIIHGENYEYYRQQELGTSGITINVFNISKLNAETRSGREPRMKRLNEVLGDSYFNYLVELPDLVLLMDESHHYRADRGMAVINELKPVLGIEVTATPQVERSGRSIKFENVVYEYSLAHALEDGKFVKVPAVATRKNFDPEQYSDDELDRIKLIDGVRIHIETQAELEKYARENGRKIIKPFVLVVAKDTNHSGKLKDFICSDAFFKGYYKDKVLEIHSNQTGAEKDENIEQLLSLEEPDNKIEIVIHVNMLKEGWDVTNLYTIIPLRRSASETLTEQTIGRGLRLPYGERTGVDAVDRLNIVHHDKYDAIINAANDPNSIIRKLNIIEVDDSTTQDRKTIVELPSRVEETIGGYSFMEQIKLGIPDDAVPTDERKSEVAKTIAQTAYKTVMELNKHVKTFSDVKKPEYRNLIVAAVVQKTKESFPTVDFNDEVKKCIEKAVEEVTQLVTNIVIPVPRATVQQVLEIKEGYYDFDLDTRNLNYRPSDDTIIIKDLKDGKIAVINSDGSIGKEDTPENMIVQEIVMTKSDVDYEKNADLLFKLVGQAKAKFATYLNQDEIKKVMVTRKRDIAEFIYLQMREHFYKEETRFEASDMLPFTKIEVGFGEKYSADELYDFRTYVPAGEIRSRVFKGFKKSCHSLYKFDSSTEKQFAVILEDDDSVEKWMRPAKKQFNIWWDKYSRQQYEPDFVVETADCIYMIEIKMSGEIESEVVQLKAQAGKKYCAAATEFNAKHGGKPWKYLLIPHDVVKEGVFFNWLAKQFEV</sequence>
<dbReference type="AlphaFoldDB" id="A0A3G2R362"/>
<reference evidence="2 3" key="1">
    <citation type="submission" date="2018-10" db="EMBL/GenBank/DDBJ databases">
        <authorList>
            <person name="Zhang X."/>
        </authorList>
    </citation>
    <scope>NUCLEOTIDE SEQUENCE [LARGE SCALE GENOMIC DNA]</scope>
    <source>
        <strain evidence="2 3">SK-G1</strain>
    </source>
</reference>
<dbReference type="PANTHER" id="PTHR47396:SF1">
    <property type="entry name" value="ATP-DEPENDENT HELICASE IRC3-RELATED"/>
    <property type="match status" value="1"/>
</dbReference>
<proteinExistence type="predicted"/>
<dbReference type="Pfam" id="PF04851">
    <property type="entry name" value="ResIII"/>
    <property type="match status" value="1"/>
</dbReference>
<dbReference type="GO" id="GO:0016787">
    <property type="term" value="F:hydrolase activity"/>
    <property type="evidence" value="ECO:0007669"/>
    <property type="project" value="InterPro"/>
</dbReference>
<dbReference type="GO" id="GO:0005829">
    <property type="term" value="C:cytosol"/>
    <property type="evidence" value="ECO:0007669"/>
    <property type="project" value="TreeGrafter"/>
</dbReference>
<evidence type="ECO:0000259" key="1">
    <source>
        <dbReference type="Pfam" id="PF04851"/>
    </source>
</evidence>
<protein>
    <submittedName>
        <fullName evidence="2">Type III restriction endonuclease subunit R</fullName>
    </submittedName>
</protein>
<dbReference type="InterPro" id="IPR027417">
    <property type="entry name" value="P-loop_NTPase"/>
</dbReference>
<dbReference type="PANTHER" id="PTHR47396">
    <property type="entry name" value="TYPE I RESTRICTION ENZYME ECOKI R PROTEIN"/>
    <property type="match status" value="1"/>
</dbReference>
<dbReference type="Proteomes" id="UP000280960">
    <property type="component" value="Chromosome"/>
</dbReference>
<feature type="domain" description="Helicase/UvrB N-terminal" evidence="1">
    <location>
        <begin position="15"/>
        <end position="232"/>
    </location>
</feature>
<keyword evidence="2" id="KW-0378">Hydrolase</keyword>
<dbReference type="GO" id="GO:0005524">
    <property type="term" value="F:ATP binding"/>
    <property type="evidence" value="ECO:0007669"/>
    <property type="project" value="InterPro"/>
</dbReference>
<dbReference type="InterPro" id="IPR006935">
    <property type="entry name" value="Helicase/UvrB_N"/>
</dbReference>
<dbReference type="GO" id="GO:0003677">
    <property type="term" value="F:DNA binding"/>
    <property type="evidence" value="ECO:0007669"/>
    <property type="project" value="InterPro"/>
</dbReference>
<keyword evidence="2" id="KW-0255">Endonuclease</keyword>
<gene>
    <name evidence="2" type="ORF">D2962_04415</name>
</gene>
<dbReference type="Gene3D" id="3.40.50.300">
    <property type="entry name" value="P-loop containing nucleotide triphosphate hydrolases"/>
    <property type="match status" value="2"/>
</dbReference>
<dbReference type="GO" id="GO:0004519">
    <property type="term" value="F:endonuclease activity"/>
    <property type="evidence" value="ECO:0007669"/>
    <property type="project" value="UniProtKB-KW"/>
</dbReference>
<evidence type="ECO:0000313" key="3">
    <source>
        <dbReference type="Proteomes" id="UP000280960"/>
    </source>
</evidence>
<dbReference type="SUPFAM" id="SSF52540">
    <property type="entry name" value="P-loop containing nucleoside triphosphate hydrolases"/>
    <property type="match status" value="1"/>
</dbReference>
<organism evidence="2 3">
    <name type="scientific">Biomaibacter acetigenes</name>
    <dbReference type="NCBI Taxonomy" id="2316383"/>
    <lineage>
        <taxon>Bacteria</taxon>
        <taxon>Bacillati</taxon>
        <taxon>Bacillota</taxon>
        <taxon>Clostridia</taxon>
        <taxon>Thermosediminibacterales</taxon>
        <taxon>Tepidanaerobacteraceae</taxon>
        <taxon>Biomaibacter</taxon>
    </lineage>
</organism>
<dbReference type="InterPro" id="IPR050742">
    <property type="entry name" value="Helicase_Restrict-Modif_Enz"/>
</dbReference>
<dbReference type="REBASE" id="276354">
    <property type="entry name" value="TbaSKG1ORF4410P"/>
</dbReference>
<evidence type="ECO:0000313" key="2">
    <source>
        <dbReference type="EMBL" id="AYO29946.1"/>
    </source>
</evidence>
<accession>A0A3G2R362</accession>
<dbReference type="KEGG" id="bacg:D2962_04415"/>
<keyword evidence="3" id="KW-1185">Reference proteome</keyword>
<keyword evidence="2" id="KW-0540">Nuclease</keyword>
<dbReference type="EMBL" id="CP033169">
    <property type="protein sequence ID" value="AYO29946.1"/>
    <property type="molecule type" value="Genomic_DNA"/>
</dbReference>
<name>A0A3G2R362_9FIRM</name>